<dbReference type="SUPFAM" id="SSF52374">
    <property type="entry name" value="Nucleotidylyl transferase"/>
    <property type="match status" value="1"/>
</dbReference>
<comment type="catalytic activity">
    <reaction evidence="8">
        <text>tRNA(Arg) + L-arginine + ATP = L-arginyl-tRNA(Arg) + AMP + diphosphate</text>
        <dbReference type="Rhea" id="RHEA:20301"/>
        <dbReference type="Rhea" id="RHEA-COMP:9658"/>
        <dbReference type="Rhea" id="RHEA-COMP:9673"/>
        <dbReference type="ChEBI" id="CHEBI:30616"/>
        <dbReference type="ChEBI" id="CHEBI:32682"/>
        <dbReference type="ChEBI" id="CHEBI:33019"/>
        <dbReference type="ChEBI" id="CHEBI:78442"/>
        <dbReference type="ChEBI" id="CHEBI:78513"/>
        <dbReference type="ChEBI" id="CHEBI:456215"/>
        <dbReference type="EC" id="6.1.1.19"/>
    </reaction>
</comment>
<evidence type="ECO:0000256" key="8">
    <source>
        <dbReference type="ARBA" id="ARBA00049339"/>
    </source>
</evidence>
<evidence type="ECO:0000256" key="4">
    <source>
        <dbReference type="ARBA" id="ARBA00022741"/>
    </source>
</evidence>
<evidence type="ECO:0000256" key="3">
    <source>
        <dbReference type="ARBA" id="ARBA00022598"/>
    </source>
</evidence>
<proteinExistence type="inferred from homology"/>
<feature type="domain" description="DALR anticodon binding" evidence="9">
    <location>
        <begin position="457"/>
        <end position="574"/>
    </location>
</feature>
<dbReference type="GO" id="GO:0005524">
    <property type="term" value="F:ATP binding"/>
    <property type="evidence" value="ECO:0007669"/>
    <property type="project" value="UniProtKB-KW"/>
</dbReference>
<evidence type="ECO:0000256" key="5">
    <source>
        <dbReference type="ARBA" id="ARBA00022840"/>
    </source>
</evidence>
<keyword evidence="5" id="KW-0067">ATP-binding</keyword>
<dbReference type="InterPro" id="IPR014729">
    <property type="entry name" value="Rossmann-like_a/b/a_fold"/>
</dbReference>
<dbReference type="Pfam" id="PF05746">
    <property type="entry name" value="DALR_1"/>
    <property type="match status" value="1"/>
</dbReference>
<keyword evidence="3" id="KW-0436">Ligase</keyword>
<reference evidence="10" key="1">
    <citation type="journal article" date="2017" name="Science">
        <title>Giant viruses with an expanded complement of translation system components.</title>
        <authorList>
            <person name="Schulz F."/>
            <person name="Yutin N."/>
            <person name="Ivanova N.N."/>
            <person name="Ortega D.R."/>
            <person name="Lee T.K."/>
            <person name="Vierheilig J."/>
            <person name="Daims H."/>
            <person name="Horn M."/>
            <person name="Wagner M."/>
            <person name="Jensen G.J."/>
            <person name="Kyrpides N.C."/>
            <person name="Koonin E.V."/>
            <person name="Woyke T."/>
        </authorList>
    </citation>
    <scope>NUCLEOTIDE SEQUENCE</scope>
    <source>
        <strain evidence="10">HKV1</strain>
    </source>
</reference>
<name>A0A1V0SGD0_9VIRU</name>
<dbReference type="EMBL" id="KY684105">
    <property type="protein sequence ID" value="ARF10779.1"/>
    <property type="molecule type" value="Genomic_DNA"/>
</dbReference>
<dbReference type="SUPFAM" id="SSF47323">
    <property type="entry name" value="Anticodon-binding domain of a subclass of class I aminoacyl-tRNA synthetases"/>
    <property type="match status" value="1"/>
</dbReference>
<sequence>MDKYIYNQINNYYFENLTNNQYELIKHNIIINRSNNALGDFTFTNAIKISKILNVKLDINDIYNYIKNNINIFDINIFSNSCLSFTCNNNSYDTLLLEAEIIINNIKNNTYKTMQNNNILIDYSSPNIAKELHVGYLRSTILGDTIASLFDYFGNNVSRINHIGDVGSNFGRIIAYINLNNIDIDNIDIKELENIYIKSKTETSETFNLEANKATLELQNNLQNYNNDNKIISSWKKICQISKTSYTQIYKKLNINNLVDIGESFYIKFIPDMIKSLAHLLEYEDNRLIYKSKTYYIKKKIDDEFVKEYHKLTLIKSNGCYTYDTTDLAALKYRIEVLNMDQILYVVDTSQDLHFNMLFELAKEAGWKANVKHIKFGLVSDANNKKIKTRDGKNIKLTELLEKSIEYTEKICNYKDNDTIVKIAYSSIKYYDLSILNGYSFDFNKIIALKGNSAPYCMYGYTRILSILNKIDIDYDVLTNIKINMNNYNTLCIIKHVINYDHMLFKTLQDLEINNIIVYVYKLIELFNKFYNDPECLCIDNDLVILWNVKVIIYVKLIIEKIFEILNLNLVNRM</sequence>
<dbReference type="NCBIfam" id="TIGR00456">
    <property type="entry name" value="argS"/>
    <property type="match status" value="1"/>
</dbReference>
<dbReference type="GO" id="GO:0004814">
    <property type="term" value="F:arginine-tRNA ligase activity"/>
    <property type="evidence" value="ECO:0007669"/>
    <property type="project" value="UniProtKB-EC"/>
</dbReference>
<keyword evidence="4" id="KW-0547">Nucleotide-binding</keyword>
<dbReference type="PRINTS" id="PR01038">
    <property type="entry name" value="TRNASYNTHARG"/>
</dbReference>
<evidence type="ECO:0000259" key="9">
    <source>
        <dbReference type="SMART" id="SM00836"/>
    </source>
</evidence>
<dbReference type="InterPro" id="IPR008909">
    <property type="entry name" value="DALR_anticod-bd"/>
</dbReference>
<dbReference type="PANTHER" id="PTHR11956">
    <property type="entry name" value="ARGINYL-TRNA SYNTHETASE"/>
    <property type="match status" value="1"/>
</dbReference>
<dbReference type="InterPro" id="IPR009080">
    <property type="entry name" value="tRNAsynth_Ia_anticodon-bd"/>
</dbReference>
<dbReference type="Gene3D" id="1.10.730.10">
    <property type="entry name" value="Isoleucyl-tRNA Synthetase, Domain 1"/>
    <property type="match status" value="1"/>
</dbReference>
<dbReference type="PANTHER" id="PTHR11956:SF5">
    <property type="entry name" value="ARGININE--TRNA LIGASE, CYTOPLASMIC"/>
    <property type="match status" value="1"/>
</dbReference>
<organism evidence="10">
    <name type="scientific">Hokovirus HKV1</name>
    <dbReference type="NCBI Taxonomy" id="1977638"/>
    <lineage>
        <taxon>Viruses</taxon>
        <taxon>Varidnaviria</taxon>
        <taxon>Bamfordvirae</taxon>
        <taxon>Nucleocytoviricota</taxon>
        <taxon>Megaviricetes</taxon>
        <taxon>Imitervirales</taxon>
        <taxon>Mimiviridae</taxon>
        <taxon>Klosneuvirinae</taxon>
        <taxon>Hokovirus</taxon>
    </lineage>
</organism>
<dbReference type="EC" id="6.1.1.19" evidence="2"/>
<evidence type="ECO:0000256" key="2">
    <source>
        <dbReference type="ARBA" id="ARBA00012837"/>
    </source>
</evidence>
<keyword evidence="6" id="KW-0648">Protein biosynthesis</keyword>
<keyword evidence="7 10" id="KW-0030">Aminoacyl-tRNA synthetase</keyword>
<dbReference type="InterPro" id="IPR001278">
    <property type="entry name" value="Arg-tRNA-ligase"/>
</dbReference>
<dbReference type="Gene3D" id="3.40.50.620">
    <property type="entry name" value="HUPs"/>
    <property type="match status" value="1"/>
</dbReference>
<comment type="similarity">
    <text evidence="1">Belongs to the class-I aminoacyl-tRNA synthetase family.</text>
</comment>
<evidence type="ECO:0000313" key="10">
    <source>
        <dbReference type="EMBL" id="ARF10779.1"/>
    </source>
</evidence>
<protein>
    <recommendedName>
        <fullName evidence="2">arginine--tRNA ligase</fullName>
        <ecNumber evidence="2">6.1.1.19</ecNumber>
    </recommendedName>
</protein>
<dbReference type="InterPro" id="IPR035684">
    <property type="entry name" value="ArgRS_core"/>
</dbReference>
<dbReference type="Pfam" id="PF00750">
    <property type="entry name" value="tRNA-synt_1d"/>
    <property type="match status" value="1"/>
</dbReference>
<evidence type="ECO:0000256" key="6">
    <source>
        <dbReference type="ARBA" id="ARBA00022917"/>
    </source>
</evidence>
<evidence type="ECO:0000256" key="7">
    <source>
        <dbReference type="ARBA" id="ARBA00023146"/>
    </source>
</evidence>
<evidence type="ECO:0000256" key="1">
    <source>
        <dbReference type="ARBA" id="ARBA00005594"/>
    </source>
</evidence>
<gene>
    <name evidence="10" type="ORF">Hokovirus_3_52</name>
</gene>
<dbReference type="SMART" id="SM00836">
    <property type="entry name" value="DALR_1"/>
    <property type="match status" value="1"/>
</dbReference>
<accession>A0A1V0SGD0</accession>